<dbReference type="AlphaFoldDB" id="A0A4Y2X2T6"/>
<accession>A0A4Y2X2T6</accession>
<dbReference type="Proteomes" id="UP000499080">
    <property type="component" value="Unassembled WGS sequence"/>
</dbReference>
<proteinExistence type="predicted"/>
<evidence type="ECO:0000313" key="2">
    <source>
        <dbReference type="Proteomes" id="UP000499080"/>
    </source>
</evidence>
<gene>
    <name evidence="1" type="ORF">AVEN_97950_1</name>
</gene>
<keyword evidence="2" id="KW-1185">Reference proteome</keyword>
<reference evidence="1 2" key="1">
    <citation type="journal article" date="2019" name="Sci. Rep.">
        <title>Orb-weaving spider Araneus ventricosus genome elucidates the spidroin gene catalogue.</title>
        <authorList>
            <person name="Kono N."/>
            <person name="Nakamura H."/>
            <person name="Ohtoshi R."/>
            <person name="Moran D.A.P."/>
            <person name="Shinohara A."/>
            <person name="Yoshida Y."/>
            <person name="Fujiwara M."/>
            <person name="Mori M."/>
            <person name="Tomita M."/>
            <person name="Arakawa K."/>
        </authorList>
    </citation>
    <scope>NUCLEOTIDE SEQUENCE [LARGE SCALE GENOMIC DNA]</scope>
</reference>
<dbReference type="EMBL" id="BGPR01070454">
    <property type="protein sequence ID" value="GBO43889.1"/>
    <property type="molecule type" value="Genomic_DNA"/>
</dbReference>
<comment type="caution">
    <text evidence="1">The sequence shown here is derived from an EMBL/GenBank/DDBJ whole genome shotgun (WGS) entry which is preliminary data.</text>
</comment>
<name>A0A4Y2X2T6_ARAVE</name>
<organism evidence="1 2">
    <name type="scientific">Araneus ventricosus</name>
    <name type="common">Orbweaver spider</name>
    <name type="synonym">Epeira ventricosa</name>
    <dbReference type="NCBI Taxonomy" id="182803"/>
    <lineage>
        <taxon>Eukaryota</taxon>
        <taxon>Metazoa</taxon>
        <taxon>Ecdysozoa</taxon>
        <taxon>Arthropoda</taxon>
        <taxon>Chelicerata</taxon>
        <taxon>Arachnida</taxon>
        <taxon>Araneae</taxon>
        <taxon>Araneomorphae</taxon>
        <taxon>Entelegynae</taxon>
        <taxon>Araneoidea</taxon>
        <taxon>Araneidae</taxon>
        <taxon>Araneus</taxon>
    </lineage>
</organism>
<protein>
    <submittedName>
        <fullName evidence="1">Uncharacterized protein</fullName>
    </submittedName>
</protein>
<evidence type="ECO:0000313" key="1">
    <source>
        <dbReference type="EMBL" id="GBO43889.1"/>
    </source>
</evidence>
<dbReference type="OrthoDB" id="8026720at2759"/>
<sequence length="105" mass="12189">MLRNVKFFIRRRLILWGRNRSGCLSVNFLKEILCSAGFNLKKLRTNRAELNKLRCENGYEENTDHGQGAGFLGLNWDPIEDKIKLNLRDVRNSLESSMELPSDMC</sequence>